<protein>
    <submittedName>
        <fullName evidence="1">Uncharacterized protein</fullName>
    </submittedName>
</protein>
<organism evidence="1">
    <name type="scientific">Strongyloides stercoralis</name>
    <name type="common">Threadworm</name>
    <dbReference type="NCBI Taxonomy" id="6248"/>
    <lineage>
        <taxon>Eukaryota</taxon>
        <taxon>Metazoa</taxon>
        <taxon>Ecdysozoa</taxon>
        <taxon>Nematoda</taxon>
        <taxon>Chromadorea</taxon>
        <taxon>Rhabditida</taxon>
        <taxon>Tylenchina</taxon>
        <taxon>Panagrolaimomorpha</taxon>
        <taxon>Strongyloidoidea</taxon>
        <taxon>Strongyloididae</taxon>
        <taxon>Strongyloides</taxon>
    </lineage>
</organism>
<proteinExistence type="predicted"/>
<reference evidence="1" key="1">
    <citation type="submission" date="2015-08" db="UniProtKB">
        <authorList>
            <consortium name="WormBaseParasite"/>
        </authorList>
    </citation>
    <scope>IDENTIFICATION</scope>
</reference>
<sequence>MIKFQLSLSPSIVGCSQINQMDSEEKEKKSVKTGSCSYTRAGSGARWLFWSKLE</sequence>
<evidence type="ECO:0000313" key="1">
    <source>
        <dbReference type="WBParaSite" id="SSTP_0001014300.1"/>
    </source>
</evidence>
<dbReference type="WBParaSite" id="SSTP_0001014300.1">
    <property type="protein sequence ID" value="SSTP_0001014300.1"/>
    <property type="gene ID" value="SSTP_0001014300"/>
</dbReference>
<name>A0A0K0EKZ9_STRER</name>
<dbReference type="PROSITE" id="PS51257">
    <property type="entry name" value="PROKAR_LIPOPROTEIN"/>
    <property type="match status" value="1"/>
</dbReference>
<accession>A0A0K0EKZ9</accession>